<organism evidence="3 4">
    <name type="scientific">Coptis chinensis</name>
    <dbReference type="NCBI Taxonomy" id="261450"/>
    <lineage>
        <taxon>Eukaryota</taxon>
        <taxon>Viridiplantae</taxon>
        <taxon>Streptophyta</taxon>
        <taxon>Embryophyta</taxon>
        <taxon>Tracheophyta</taxon>
        <taxon>Spermatophyta</taxon>
        <taxon>Magnoliopsida</taxon>
        <taxon>Ranunculales</taxon>
        <taxon>Ranunculaceae</taxon>
        <taxon>Coptidoideae</taxon>
        <taxon>Coptis</taxon>
    </lineage>
</organism>
<dbReference type="GO" id="GO:0016787">
    <property type="term" value="F:hydrolase activity"/>
    <property type="evidence" value="ECO:0007669"/>
    <property type="project" value="UniProtKB-KW"/>
</dbReference>
<dbReference type="AlphaFoldDB" id="A0A835IE35"/>
<dbReference type="SUPFAM" id="SSF54060">
    <property type="entry name" value="His-Me finger endonucleases"/>
    <property type="match status" value="1"/>
</dbReference>
<evidence type="ECO:0000256" key="2">
    <source>
        <dbReference type="ARBA" id="ARBA00022801"/>
    </source>
</evidence>
<sequence>MTISVLSLAVGLSSKLGPPNNWWLRYFIFSRRSLTFGIIALYLFGPKLTGEAYGDPYLSFGFPCEDVSHYYTSADHMEGEDLKKELNSIISPHHSLSYKQVWEAIKVLDAADDDNPEASSDVVEIYSLRIVSKMSAGKPEGWNREHLWPRSYGLTKGPSLTDLHNIRPADVNVNSSRGNKYYGECLANSNDCMKPANKEAAYDTETNKMRWAPPSQVRGDIARALMYMAVCYGFDQSDGSPNLHLSDSPSMENREMGLLSTLLEWNELDPPSRTEQLRNNRVCQLYQHNRNPFVDHPEYANLLWKQDIAFSQTMDSPLMAWINELHYNNRGKDKNEFVEIVVESSADATRLKLALYNGTTGKVYRTLSLADKSVFHVTHVGSSFLIYTAFVQLQNGPSNGVALVSDKDDGHVQVIQFISYQGVVKVISEPATETKSGYWYSGNGRII</sequence>
<dbReference type="EMBL" id="JADFTS010000003">
    <property type="protein sequence ID" value="KAF9616290.1"/>
    <property type="molecule type" value="Genomic_DNA"/>
</dbReference>
<comment type="caution">
    <text evidence="3">The sequence shown here is derived from an EMBL/GenBank/DDBJ whole genome shotgun (WGS) entry which is preliminary data.</text>
</comment>
<dbReference type="InterPro" id="IPR044925">
    <property type="entry name" value="His-Me_finger_sf"/>
</dbReference>
<dbReference type="Proteomes" id="UP000631114">
    <property type="component" value="Unassembled WGS sequence"/>
</dbReference>
<dbReference type="OrthoDB" id="2015847at2759"/>
<dbReference type="InterPro" id="IPR007346">
    <property type="entry name" value="Endonuclease-I"/>
</dbReference>
<protein>
    <submittedName>
        <fullName evidence="3">Uncharacterized protein</fullName>
    </submittedName>
</protein>
<dbReference type="Pfam" id="PF04231">
    <property type="entry name" value="Endonuclease_1"/>
    <property type="match status" value="1"/>
</dbReference>
<evidence type="ECO:0000256" key="1">
    <source>
        <dbReference type="ARBA" id="ARBA00022722"/>
    </source>
</evidence>
<dbReference type="GO" id="GO:0004518">
    <property type="term" value="F:nuclease activity"/>
    <property type="evidence" value="ECO:0007669"/>
    <property type="project" value="UniProtKB-KW"/>
</dbReference>
<keyword evidence="4" id="KW-1185">Reference proteome</keyword>
<proteinExistence type="predicted"/>
<reference evidence="3 4" key="1">
    <citation type="submission" date="2020-10" db="EMBL/GenBank/DDBJ databases">
        <title>The Coptis chinensis genome and diversification of protoberbering-type alkaloids.</title>
        <authorList>
            <person name="Wang B."/>
            <person name="Shu S."/>
            <person name="Song C."/>
            <person name="Liu Y."/>
        </authorList>
    </citation>
    <scope>NUCLEOTIDE SEQUENCE [LARGE SCALE GENOMIC DNA]</scope>
    <source>
        <strain evidence="3">HL-2020</strain>
        <tissue evidence="3">Leaf</tissue>
    </source>
</reference>
<dbReference type="PANTHER" id="PTHR33607:SF2">
    <property type="entry name" value="ENDONUCLEASE-1"/>
    <property type="match status" value="1"/>
</dbReference>
<evidence type="ECO:0000313" key="4">
    <source>
        <dbReference type="Proteomes" id="UP000631114"/>
    </source>
</evidence>
<keyword evidence="1" id="KW-0540">Nuclease</keyword>
<dbReference type="PANTHER" id="PTHR33607">
    <property type="entry name" value="ENDONUCLEASE-1"/>
    <property type="match status" value="1"/>
</dbReference>
<accession>A0A835IE35</accession>
<gene>
    <name evidence="3" type="ORF">IFM89_029066</name>
</gene>
<name>A0A835IE35_9MAGN</name>
<keyword evidence="2" id="KW-0378">Hydrolase</keyword>
<evidence type="ECO:0000313" key="3">
    <source>
        <dbReference type="EMBL" id="KAF9616290.1"/>
    </source>
</evidence>